<gene>
    <name evidence="3" type="ORF">DFR49_2159</name>
</gene>
<reference evidence="3 4" key="1">
    <citation type="submission" date="2018-08" db="EMBL/GenBank/DDBJ databases">
        <title>Genomic Encyclopedia of Type Strains, Phase IV (KMG-IV): sequencing the most valuable type-strain genomes for metagenomic binning, comparative biology and taxonomic classification.</title>
        <authorList>
            <person name="Goeker M."/>
        </authorList>
    </citation>
    <scope>NUCLEOTIDE SEQUENCE [LARGE SCALE GENOMIC DNA]</scope>
    <source>
        <strain evidence="3 4">DSM 25527</strain>
    </source>
</reference>
<evidence type="ECO:0000256" key="1">
    <source>
        <dbReference type="SAM" id="Phobius"/>
    </source>
</evidence>
<dbReference type="EMBL" id="QXDC01000003">
    <property type="protein sequence ID" value="RIA43926.1"/>
    <property type="molecule type" value="Genomic_DNA"/>
</dbReference>
<feature type="transmembrane region" description="Helical" evidence="1">
    <location>
        <begin position="27"/>
        <end position="47"/>
    </location>
</feature>
<keyword evidence="1" id="KW-0472">Membrane</keyword>
<dbReference type="RefSeq" id="WP_342768470.1">
    <property type="nucleotide sequence ID" value="NZ_QXDC01000003.1"/>
</dbReference>
<proteinExistence type="predicted"/>
<dbReference type="AlphaFoldDB" id="A0A397P2W6"/>
<dbReference type="Proteomes" id="UP000266568">
    <property type="component" value="Unassembled WGS sequence"/>
</dbReference>
<comment type="caution">
    <text evidence="3">The sequence shown here is derived from an EMBL/GenBank/DDBJ whole genome shotgun (WGS) entry which is preliminary data.</text>
</comment>
<dbReference type="InterPro" id="IPR015392">
    <property type="entry name" value="TehB/YeaR-like_dom"/>
</dbReference>
<evidence type="ECO:0000313" key="4">
    <source>
        <dbReference type="Proteomes" id="UP000266568"/>
    </source>
</evidence>
<dbReference type="SUPFAM" id="SSF51197">
    <property type="entry name" value="Clavaminate synthase-like"/>
    <property type="match status" value="1"/>
</dbReference>
<keyword evidence="1" id="KW-1133">Transmembrane helix</keyword>
<organism evidence="3 4">
    <name type="scientific">Hephaestia caeni</name>
    <dbReference type="NCBI Taxonomy" id="645617"/>
    <lineage>
        <taxon>Bacteria</taxon>
        <taxon>Pseudomonadati</taxon>
        <taxon>Pseudomonadota</taxon>
        <taxon>Alphaproteobacteria</taxon>
        <taxon>Sphingomonadales</taxon>
        <taxon>Sphingomonadaceae</taxon>
        <taxon>Hephaestia</taxon>
    </lineage>
</organism>
<keyword evidence="4" id="KW-1185">Reference proteome</keyword>
<accession>A0A397P2W6</accession>
<sequence>MADRPTSLFSTSASNDARGDFIRSMRWIAIAGVLMVAGALWYMSLFGPLTAHTVIATTLGVFISMLLGCGLFAAAFFSSKSGYDQNVTDATRGDHLDTNPTSLPEGLESYRRTGDFTDATIPAALLNAHTTKEGSWGLIHVTEGRLRYRVTDPHRAPLDTILTPDTQPGIVEPTILHQVEPLGAVRFHVEFWRRPAD</sequence>
<feature type="transmembrane region" description="Helical" evidence="1">
    <location>
        <begin position="53"/>
        <end position="77"/>
    </location>
</feature>
<dbReference type="Pfam" id="PF09313">
    <property type="entry name" value="TehB-like"/>
    <property type="match status" value="1"/>
</dbReference>
<evidence type="ECO:0000313" key="3">
    <source>
        <dbReference type="EMBL" id="RIA43926.1"/>
    </source>
</evidence>
<dbReference type="Gene3D" id="2.60.120.10">
    <property type="entry name" value="Jelly Rolls"/>
    <property type="match status" value="1"/>
</dbReference>
<feature type="domain" description="TehB/YeaR-like" evidence="2">
    <location>
        <begin position="111"/>
        <end position="189"/>
    </location>
</feature>
<name>A0A397P2W6_9SPHN</name>
<keyword evidence="1" id="KW-0812">Transmembrane</keyword>
<protein>
    <submittedName>
        <fullName evidence="3">Tellurite resistance-related uncharacterized protein</fullName>
    </submittedName>
</protein>
<dbReference type="InterPro" id="IPR014710">
    <property type="entry name" value="RmlC-like_jellyroll"/>
</dbReference>
<evidence type="ECO:0000259" key="2">
    <source>
        <dbReference type="Pfam" id="PF09313"/>
    </source>
</evidence>